<comment type="caution">
    <text evidence="1">The sequence shown here is derived from an EMBL/GenBank/DDBJ whole genome shotgun (WGS) entry which is preliminary data.</text>
</comment>
<sequence>MTLAAERERFLQEGTLADVFAVAYFHVTRLIPTVPLRYPTVTAAQQQAFYAAYANRASLPHWQPYLALAGDRRLRRGTDPGALLQTLLLRAMTAHITVDLPPVLVATRPPALAWESLAPDFFALDPLFDKALHASFDDFGRVTGRHLGALRTTHREALELGNWLLCRFGKGSVQLRHLRRTAWQNAQRVTFSQEMPYNTVR</sequence>
<reference evidence="1 2" key="1">
    <citation type="submission" date="2020-08" db="EMBL/GenBank/DDBJ databases">
        <title>Genomic Encyclopedia of Type Strains, Phase IV (KMG-IV): sequencing the most valuable type-strain genomes for metagenomic binning, comparative biology and taxonomic classification.</title>
        <authorList>
            <person name="Goeker M."/>
        </authorList>
    </citation>
    <scope>NUCLEOTIDE SEQUENCE [LARGE SCALE GENOMIC DNA]</scope>
    <source>
        <strain evidence="1 2">DSM 23562</strain>
    </source>
</reference>
<accession>A0A7W9SNW9</accession>
<dbReference type="Pfam" id="PF19458">
    <property type="entry name" value="DUF5995"/>
    <property type="match status" value="1"/>
</dbReference>
<gene>
    <name evidence="1" type="ORF">HNQ39_001557</name>
</gene>
<dbReference type="InterPro" id="IPR046037">
    <property type="entry name" value="DUF5995"/>
</dbReference>
<dbReference type="AlphaFoldDB" id="A0A7W9SNW9"/>
<evidence type="ECO:0000313" key="1">
    <source>
        <dbReference type="EMBL" id="MBB6049795.1"/>
    </source>
</evidence>
<name>A0A7W9SNW9_ARMRO</name>
<dbReference type="EMBL" id="JACHGW010000001">
    <property type="protein sequence ID" value="MBB6049795.1"/>
    <property type="molecule type" value="Genomic_DNA"/>
</dbReference>
<protein>
    <submittedName>
        <fullName evidence="1">Uncharacterized protein</fullName>
    </submittedName>
</protein>
<organism evidence="1 2">
    <name type="scientific">Armatimonas rosea</name>
    <dbReference type="NCBI Taxonomy" id="685828"/>
    <lineage>
        <taxon>Bacteria</taxon>
        <taxon>Bacillati</taxon>
        <taxon>Armatimonadota</taxon>
        <taxon>Armatimonadia</taxon>
        <taxon>Armatimonadales</taxon>
        <taxon>Armatimonadaceae</taxon>
        <taxon>Armatimonas</taxon>
    </lineage>
</organism>
<dbReference type="Proteomes" id="UP000520814">
    <property type="component" value="Unassembled WGS sequence"/>
</dbReference>
<keyword evidence="2" id="KW-1185">Reference proteome</keyword>
<proteinExistence type="predicted"/>
<evidence type="ECO:0000313" key="2">
    <source>
        <dbReference type="Proteomes" id="UP000520814"/>
    </source>
</evidence>
<dbReference type="RefSeq" id="WP_184193422.1">
    <property type="nucleotide sequence ID" value="NZ_JACHGW010000001.1"/>
</dbReference>